<feature type="compositionally biased region" description="Gly residues" evidence="1">
    <location>
        <begin position="44"/>
        <end position="57"/>
    </location>
</feature>
<feature type="region of interest" description="Disordered" evidence="1">
    <location>
        <begin position="35"/>
        <end position="72"/>
    </location>
</feature>
<protein>
    <submittedName>
        <fullName evidence="2">Unannotated protein</fullName>
    </submittedName>
</protein>
<feature type="region of interest" description="Disordered" evidence="1">
    <location>
        <begin position="1"/>
        <end position="20"/>
    </location>
</feature>
<evidence type="ECO:0000256" key="1">
    <source>
        <dbReference type="SAM" id="MobiDB-lite"/>
    </source>
</evidence>
<accession>A0A6J6GMS1</accession>
<organism evidence="2">
    <name type="scientific">freshwater metagenome</name>
    <dbReference type="NCBI Taxonomy" id="449393"/>
    <lineage>
        <taxon>unclassified sequences</taxon>
        <taxon>metagenomes</taxon>
        <taxon>ecological metagenomes</taxon>
    </lineage>
</organism>
<reference evidence="2" key="1">
    <citation type="submission" date="2020-05" db="EMBL/GenBank/DDBJ databases">
        <authorList>
            <person name="Chiriac C."/>
            <person name="Salcher M."/>
            <person name="Ghai R."/>
            <person name="Kavagutti S V."/>
        </authorList>
    </citation>
    <scope>NUCLEOTIDE SEQUENCE</scope>
</reference>
<gene>
    <name evidence="2" type="ORF">UFOPK1835_00353</name>
</gene>
<dbReference type="AlphaFoldDB" id="A0A6J6GMS1"/>
<sequence length="204" mass="21133">MVGDDLDGAGEDHLLGLTGGDPLRDHRDRIAPLVGGSLGTDLESGGGERNGCGGGIAGETPLHGSCPRENRFDPPVAGEILGGSDRREPVGPVGAAGDCYSGNGEFTAGIRIEGQGPEGDDSDSGERRCPFALDRLEGDTNRLCIVGATGSRQTDLSRYVDTCETDRFVDEEQSGIAGGRNKVGLEIKLTRDCDEAAELAHVPG</sequence>
<dbReference type="EMBL" id="CAEZUP010000008">
    <property type="protein sequence ID" value="CAB4600434.1"/>
    <property type="molecule type" value="Genomic_DNA"/>
</dbReference>
<evidence type="ECO:0000313" key="2">
    <source>
        <dbReference type="EMBL" id="CAB4600434.1"/>
    </source>
</evidence>
<proteinExistence type="predicted"/>
<name>A0A6J6GMS1_9ZZZZ</name>